<organism evidence="1 2">
    <name type="scientific">Vibrio cholerae</name>
    <dbReference type="NCBI Taxonomy" id="666"/>
    <lineage>
        <taxon>Bacteria</taxon>
        <taxon>Pseudomonadati</taxon>
        <taxon>Pseudomonadota</taxon>
        <taxon>Gammaproteobacteria</taxon>
        <taxon>Vibrionales</taxon>
        <taxon>Vibrionaceae</taxon>
        <taxon>Vibrio</taxon>
    </lineage>
</organism>
<dbReference type="EMBL" id="VUAA01000027">
    <property type="protein sequence ID" value="KAA1253136.1"/>
    <property type="molecule type" value="Genomic_DNA"/>
</dbReference>
<reference evidence="1 2" key="1">
    <citation type="submission" date="2019-09" db="EMBL/GenBank/DDBJ databases">
        <authorList>
            <person name="Kritzky A."/>
            <person name="Schelkanova E.Y."/>
            <person name="Alkhova Z.V."/>
            <person name="Smirnova N.I."/>
        </authorList>
    </citation>
    <scope>NUCLEOTIDE SEQUENCE [LARGE SCALE GENOMIC DNA]</scope>
    <source>
        <strain evidence="1 2">M1526</strain>
    </source>
</reference>
<comment type="caution">
    <text evidence="1">The sequence shown here is derived from an EMBL/GenBank/DDBJ whole genome shotgun (WGS) entry which is preliminary data.</text>
</comment>
<evidence type="ECO:0000313" key="1">
    <source>
        <dbReference type="EMBL" id="KAA1253136.1"/>
    </source>
</evidence>
<gene>
    <name evidence="1" type="ORF">F0M16_19050</name>
</gene>
<sequence length="179" mass="20510">MSLRYEHPKMTFHTDREDVSIVAVFLKGEQIVSTKSILYFNNQSVPNSGYMPSQHGDHAIINLDGAYQSGYQDILIFTMHDYQNNLDPSRLFLVNNEVQPAELASARPFSTKNIDGVQAGMNLCFHISLDDYFRTRRVSLNQIPSWRFSQKSGYFENTSDTLESILANSFDYLNIPLKK</sequence>
<dbReference type="AlphaFoldDB" id="A0A5B1BXT6"/>
<evidence type="ECO:0000313" key="2">
    <source>
        <dbReference type="Proteomes" id="UP000323225"/>
    </source>
</evidence>
<proteinExistence type="predicted"/>
<protein>
    <submittedName>
        <fullName evidence="1">Uncharacterized protein</fullName>
    </submittedName>
</protein>
<name>A0A5B1BXT6_VIBCL</name>
<dbReference type="Proteomes" id="UP000323225">
    <property type="component" value="Unassembled WGS sequence"/>
</dbReference>
<accession>A0A5B1BXT6</accession>